<keyword evidence="4 6" id="KW-1133">Transmembrane helix</keyword>
<feature type="transmembrane region" description="Helical" evidence="6">
    <location>
        <begin position="355"/>
        <end position="380"/>
    </location>
</feature>
<proteinExistence type="predicted"/>
<evidence type="ECO:0000256" key="6">
    <source>
        <dbReference type="SAM" id="Phobius"/>
    </source>
</evidence>
<feature type="domain" description="Citrate transporter-like" evidence="7">
    <location>
        <begin position="5"/>
        <end position="366"/>
    </location>
</feature>
<reference evidence="8 9" key="1">
    <citation type="submission" date="2016-05" db="EMBL/GenBank/DDBJ databases">
        <title>Microbial solvent formation.</title>
        <authorList>
            <person name="Poehlein A."/>
            <person name="Montoya Solano J.D."/>
            <person name="Flitsch S."/>
            <person name="Krabben P."/>
            <person name="Duerre P."/>
            <person name="Daniel R."/>
        </authorList>
    </citation>
    <scope>NUCLEOTIDE SEQUENCE [LARGE SCALE GENOMIC DNA]</scope>
    <source>
        <strain evidence="8 9">DSM 53</strain>
    </source>
</reference>
<dbReference type="GO" id="GO:0055085">
    <property type="term" value="P:transmembrane transport"/>
    <property type="evidence" value="ECO:0007669"/>
    <property type="project" value="InterPro"/>
</dbReference>
<feature type="transmembrane region" description="Helical" evidence="6">
    <location>
        <begin position="329"/>
        <end position="348"/>
    </location>
</feature>
<organism evidence="8 9">
    <name type="scientific">Clostridium beijerinckii</name>
    <name type="common">Clostridium MP</name>
    <dbReference type="NCBI Taxonomy" id="1520"/>
    <lineage>
        <taxon>Bacteria</taxon>
        <taxon>Bacillati</taxon>
        <taxon>Bacillota</taxon>
        <taxon>Clostridia</taxon>
        <taxon>Eubacteriales</taxon>
        <taxon>Clostridiaceae</taxon>
        <taxon>Clostridium</taxon>
    </lineage>
</organism>
<keyword evidence="5 6" id="KW-0472">Membrane</keyword>
<dbReference type="EMBL" id="LZZI01000012">
    <property type="protein sequence ID" value="OOM63457.1"/>
    <property type="molecule type" value="Genomic_DNA"/>
</dbReference>
<evidence type="ECO:0000256" key="5">
    <source>
        <dbReference type="ARBA" id="ARBA00023136"/>
    </source>
</evidence>
<feature type="transmembrane region" description="Helical" evidence="6">
    <location>
        <begin position="98"/>
        <end position="129"/>
    </location>
</feature>
<comment type="caution">
    <text evidence="8">The sequence shown here is derived from an EMBL/GenBank/DDBJ whole genome shotgun (WGS) entry which is preliminary data.</text>
</comment>
<feature type="transmembrane region" description="Helical" evidence="6">
    <location>
        <begin position="417"/>
        <end position="435"/>
    </location>
</feature>
<accession>A0A1S8SDC1</accession>
<dbReference type="GO" id="GO:0016020">
    <property type="term" value="C:membrane"/>
    <property type="evidence" value="ECO:0007669"/>
    <property type="project" value="UniProtKB-SubCell"/>
</dbReference>
<name>A0A1S8SDC1_CLOBE</name>
<dbReference type="AlphaFoldDB" id="A0A1S8SDC1"/>
<evidence type="ECO:0000256" key="3">
    <source>
        <dbReference type="ARBA" id="ARBA00022692"/>
    </source>
</evidence>
<comment type="subcellular location">
    <subcellularLocation>
        <location evidence="1">Membrane</location>
        <topology evidence="1">Multi-pass membrane protein</topology>
    </subcellularLocation>
</comment>
<evidence type="ECO:0000313" key="8">
    <source>
        <dbReference type="EMBL" id="OOM63457.1"/>
    </source>
</evidence>
<gene>
    <name evidence="8" type="primary">citN</name>
    <name evidence="8" type="ORF">CLBCK_10210</name>
</gene>
<dbReference type="Pfam" id="PF03600">
    <property type="entry name" value="CitMHS"/>
    <property type="match status" value="1"/>
</dbReference>
<dbReference type="InterPro" id="IPR004680">
    <property type="entry name" value="Cit_transptr-like_dom"/>
</dbReference>
<evidence type="ECO:0000256" key="2">
    <source>
        <dbReference type="ARBA" id="ARBA00022448"/>
    </source>
</evidence>
<dbReference type="Proteomes" id="UP000190973">
    <property type="component" value="Unassembled WGS sequence"/>
</dbReference>
<feature type="transmembrane region" description="Helical" evidence="6">
    <location>
        <begin position="178"/>
        <end position="202"/>
    </location>
</feature>
<feature type="transmembrane region" description="Helical" evidence="6">
    <location>
        <begin position="55"/>
        <end position="73"/>
    </location>
</feature>
<evidence type="ECO:0000313" key="9">
    <source>
        <dbReference type="Proteomes" id="UP000190973"/>
    </source>
</evidence>
<feature type="transmembrane region" description="Helical" evidence="6">
    <location>
        <begin position="5"/>
        <end position="20"/>
    </location>
</feature>
<dbReference type="RefSeq" id="WP_077837785.1">
    <property type="nucleotide sequence ID" value="NZ_JABTAE010000001.1"/>
</dbReference>
<evidence type="ECO:0000256" key="4">
    <source>
        <dbReference type="ARBA" id="ARBA00022989"/>
    </source>
</evidence>
<keyword evidence="3 6" id="KW-0812">Transmembrane</keyword>
<feature type="transmembrane region" description="Helical" evidence="6">
    <location>
        <begin position="289"/>
        <end position="309"/>
    </location>
</feature>
<sequence>MTYTAFIGFAMMIIITYLLLKKKVSTLLAFGVIPIIGAILIGASLNDIAKYVSKGLDLTLSITMIMLFSLPYFKLMDDAGLFNTIVKWLLKHTKLHPITVAIISVLIPAIIEVDGSVISAYVITIPLLIPLYRKLKMDPKVLLFLCSAGMCFDYIIPWNARTLRGASLLKSIDNAPNFIFGKLIPIQIAYLVILIIIAIILAKIQIKKGAGIVEGELDNGELEEAFKETELSRPKMFFPNLILTVLVVTGLIVVKVPNYFMFAFGLIIALAINYRDLKLQNKLLSKYAAELYPTAPAVLLSGVVVGVLQESGMMDQMVNVLVNIIPNGLGAWVYIIIALIGAPLMFIFTNDTWYYALIPIIAGICGKFGVPTEFVVLALMMNIGAMVSPVAQPQIYLACDLADHTELADYVRFSFPLFWILTVIWVVLGMVLRIFV</sequence>
<feature type="transmembrane region" description="Helical" evidence="6">
    <location>
        <begin position="141"/>
        <end position="158"/>
    </location>
</feature>
<keyword evidence="2" id="KW-0813">Transport</keyword>
<feature type="transmembrane region" description="Helical" evidence="6">
    <location>
        <begin position="26"/>
        <end position="43"/>
    </location>
</feature>
<protein>
    <submittedName>
        <fullName evidence="8">Citrate transporter</fullName>
    </submittedName>
</protein>
<evidence type="ECO:0000259" key="7">
    <source>
        <dbReference type="Pfam" id="PF03600"/>
    </source>
</evidence>
<evidence type="ECO:0000256" key="1">
    <source>
        <dbReference type="ARBA" id="ARBA00004141"/>
    </source>
</evidence>
<feature type="transmembrane region" description="Helical" evidence="6">
    <location>
        <begin position="236"/>
        <end position="253"/>
    </location>
</feature>